<organism evidence="1 2">
    <name type="scientific">Rhynchosporium graminicola</name>
    <dbReference type="NCBI Taxonomy" id="2792576"/>
    <lineage>
        <taxon>Eukaryota</taxon>
        <taxon>Fungi</taxon>
        <taxon>Dikarya</taxon>
        <taxon>Ascomycota</taxon>
        <taxon>Pezizomycotina</taxon>
        <taxon>Leotiomycetes</taxon>
        <taxon>Helotiales</taxon>
        <taxon>Ploettnerulaceae</taxon>
        <taxon>Rhynchosporium</taxon>
    </lineage>
</organism>
<dbReference type="AlphaFoldDB" id="A0A1E1KSQ7"/>
<gene>
    <name evidence="1" type="ORF">RCO7_02819</name>
</gene>
<dbReference type="Gene3D" id="3.40.50.720">
    <property type="entry name" value="NAD(P)-binding Rossmann-like Domain"/>
    <property type="match status" value="1"/>
</dbReference>
<evidence type="ECO:0000313" key="2">
    <source>
        <dbReference type="Proteomes" id="UP000178129"/>
    </source>
</evidence>
<dbReference type="EMBL" id="FJUW01000021">
    <property type="protein sequence ID" value="CZT01025.1"/>
    <property type="molecule type" value="Genomic_DNA"/>
</dbReference>
<reference evidence="2" key="1">
    <citation type="submission" date="2016-03" db="EMBL/GenBank/DDBJ databases">
        <authorList>
            <person name="Ploux O."/>
        </authorList>
    </citation>
    <scope>NUCLEOTIDE SEQUENCE [LARGE SCALE GENOMIC DNA]</scope>
    <source>
        <strain evidence="2">UK7</strain>
    </source>
</reference>
<dbReference type="SUPFAM" id="SSF51735">
    <property type="entry name" value="NAD(P)-binding Rossmann-fold domains"/>
    <property type="match status" value="1"/>
</dbReference>
<dbReference type="InterPro" id="IPR036291">
    <property type="entry name" value="NAD(P)-bd_dom_sf"/>
</dbReference>
<dbReference type="Proteomes" id="UP000178129">
    <property type="component" value="Unassembled WGS sequence"/>
</dbReference>
<name>A0A1E1KSQ7_9HELO</name>
<keyword evidence="2" id="KW-1185">Reference proteome</keyword>
<sequence>MSAVNTKSAFLIFKASGLNFTDGGKIITIVTSLARKALSSISRVGWRRSWLVHKRISADCIAPGPMDTPFFDPQETDDSIAYLKSGAMEGRLTTLEDIAPIVKILVTEEQ</sequence>
<comment type="caution">
    <text evidence="1">The sequence shown here is derived from an EMBL/GenBank/DDBJ whole genome shotgun (WGS) entry which is preliminary data.</text>
</comment>
<proteinExistence type="predicted"/>
<evidence type="ECO:0000313" key="1">
    <source>
        <dbReference type="EMBL" id="CZT01025.1"/>
    </source>
</evidence>
<dbReference type="STRING" id="914237.A0A1E1KSQ7"/>
<accession>A0A1E1KSQ7</accession>
<dbReference type="InParanoid" id="A0A1E1KSQ7"/>
<protein>
    <submittedName>
        <fullName evidence="1">Uncharacterized protein</fullName>
    </submittedName>
</protein>